<evidence type="ECO:0000313" key="3">
    <source>
        <dbReference type="EMBL" id="TGJ82650.1"/>
    </source>
</evidence>
<dbReference type="PROSITE" id="PS50828">
    <property type="entry name" value="SMR"/>
    <property type="match status" value="1"/>
</dbReference>
<dbReference type="SUPFAM" id="SSF160443">
    <property type="entry name" value="SMR domain-like"/>
    <property type="match status" value="1"/>
</dbReference>
<dbReference type="AlphaFoldDB" id="A0A4Z0YU58"/>
<dbReference type="EMBL" id="SKBN01000120">
    <property type="protein sequence ID" value="TGJ82650.1"/>
    <property type="molecule type" value="Genomic_DNA"/>
</dbReference>
<feature type="domain" description="Smr" evidence="2">
    <location>
        <begin position="90"/>
        <end position="165"/>
    </location>
</feature>
<dbReference type="Gene3D" id="3.30.1370.110">
    <property type="match status" value="1"/>
</dbReference>
<sequence>MSAGIELERPHAEANYKDWRDEAEKEHSKKRDCMQRAHDAYENGDGARAKQLSNEGKKHAAKADELDEQASKMIFDMNNPTATSDTSDTIDLHGQYVDEAMSKLTKRIRQDKQKGRPHLHVIVGKGNHSVGHIQKLKPAVEDLCRDLGLHYETEENAGRIYVDLQGGHVAHMPPLPPQLATEHAGYGDQPHGGYQQNHYPGQQQQQQHYGGQNQEEQQYDEVEKLLTKLFKKYCCTVM</sequence>
<feature type="region of interest" description="Disordered" evidence="1">
    <location>
        <begin position="175"/>
        <end position="216"/>
    </location>
</feature>
<dbReference type="Pfam" id="PF01713">
    <property type="entry name" value="Smr"/>
    <property type="match status" value="1"/>
</dbReference>
<feature type="region of interest" description="Disordered" evidence="1">
    <location>
        <begin position="1"/>
        <end position="64"/>
    </location>
</feature>
<name>A0A4Z0YU58_9PEZI</name>
<dbReference type="InterPro" id="IPR013899">
    <property type="entry name" value="DUF1771"/>
</dbReference>
<dbReference type="Proteomes" id="UP000297716">
    <property type="component" value="Unassembled WGS sequence"/>
</dbReference>
<accession>A0A4Z0YU58</accession>
<dbReference type="PANTHER" id="PTHR47417:SF1">
    <property type="entry name" value="SMR DOMAIN-CONTAINING PROTEIN YPL199C"/>
    <property type="match status" value="1"/>
</dbReference>
<feature type="compositionally biased region" description="Basic and acidic residues" evidence="1">
    <location>
        <begin position="55"/>
        <end position="64"/>
    </location>
</feature>
<feature type="compositionally biased region" description="Low complexity" evidence="1">
    <location>
        <begin position="192"/>
        <end position="216"/>
    </location>
</feature>
<feature type="compositionally biased region" description="Basic and acidic residues" evidence="1">
    <location>
        <begin position="1"/>
        <end position="48"/>
    </location>
</feature>
<dbReference type="STRING" id="37992.A0A4Z0YU58"/>
<dbReference type="OrthoDB" id="3231855at2759"/>
<organism evidence="3 4">
    <name type="scientific">Xylaria hypoxylon</name>
    <dbReference type="NCBI Taxonomy" id="37992"/>
    <lineage>
        <taxon>Eukaryota</taxon>
        <taxon>Fungi</taxon>
        <taxon>Dikarya</taxon>
        <taxon>Ascomycota</taxon>
        <taxon>Pezizomycotina</taxon>
        <taxon>Sordariomycetes</taxon>
        <taxon>Xylariomycetidae</taxon>
        <taxon>Xylariales</taxon>
        <taxon>Xylariaceae</taxon>
        <taxon>Xylaria</taxon>
    </lineage>
</organism>
<dbReference type="InterPro" id="IPR036063">
    <property type="entry name" value="Smr_dom_sf"/>
</dbReference>
<dbReference type="InterPro" id="IPR053020">
    <property type="entry name" value="Smr_domain_protein"/>
</dbReference>
<dbReference type="PANTHER" id="PTHR47417">
    <property type="entry name" value="SMR DOMAIN-CONTAINING PROTEIN YPL199C"/>
    <property type="match status" value="1"/>
</dbReference>
<dbReference type="SMART" id="SM01162">
    <property type="entry name" value="DUF1771"/>
    <property type="match status" value="1"/>
</dbReference>
<proteinExistence type="predicted"/>
<gene>
    <name evidence="3" type="ORF">E0Z10_g6101</name>
</gene>
<dbReference type="SMART" id="SM00463">
    <property type="entry name" value="SMR"/>
    <property type="match status" value="1"/>
</dbReference>
<evidence type="ECO:0000259" key="2">
    <source>
        <dbReference type="PROSITE" id="PS50828"/>
    </source>
</evidence>
<protein>
    <recommendedName>
        <fullName evidence="2">Smr domain-containing protein</fullName>
    </recommendedName>
</protein>
<dbReference type="InterPro" id="IPR002625">
    <property type="entry name" value="Smr_dom"/>
</dbReference>
<dbReference type="Pfam" id="PF08590">
    <property type="entry name" value="DUF1771"/>
    <property type="match status" value="1"/>
</dbReference>
<comment type="caution">
    <text evidence="3">The sequence shown here is derived from an EMBL/GenBank/DDBJ whole genome shotgun (WGS) entry which is preliminary data.</text>
</comment>
<keyword evidence="4" id="KW-1185">Reference proteome</keyword>
<evidence type="ECO:0000313" key="4">
    <source>
        <dbReference type="Proteomes" id="UP000297716"/>
    </source>
</evidence>
<reference evidence="3 4" key="1">
    <citation type="submission" date="2019-03" db="EMBL/GenBank/DDBJ databases">
        <title>Draft genome sequence of Xylaria hypoxylon DSM 108379, a ubiquitous saprotrophic-parasitic fungi on hardwood.</title>
        <authorList>
            <person name="Buettner E."/>
            <person name="Leonhardt S."/>
            <person name="Gebauer A.M."/>
            <person name="Liers C."/>
            <person name="Hofrichter M."/>
            <person name="Kellner H."/>
        </authorList>
    </citation>
    <scope>NUCLEOTIDE SEQUENCE [LARGE SCALE GENOMIC DNA]</scope>
    <source>
        <strain evidence="3 4">DSM 108379</strain>
    </source>
</reference>
<evidence type="ECO:0000256" key="1">
    <source>
        <dbReference type="SAM" id="MobiDB-lite"/>
    </source>
</evidence>